<dbReference type="RefSeq" id="WP_098316949.1">
    <property type="nucleotide sequence ID" value="NZ_NTYF01000023.1"/>
</dbReference>
<dbReference type="Proteomes" id="UP000219897">
    <property type="component" value="Unassembled WGS sequence"/>
</dbReference>
<evidence type="ECO:0000313" key="3">
    <source>
        <dbReference type="EMBL" id="PER55600.1"/>
    </source>
</evidence>
<dbReference type="InterPro" id="IPR041311">
    <property type="entry name" value="LPD29"/>
</dbReference>
<dbReference type="Pfam" id="PF10902">
    <property type="entry name" value="WYL_2"/>
    <property type="match status" value="1"/>
</dbReference>
<evidence type="ECO:0000256" key="1">
    <source>
        <dbReference type="SAM" id="MobiDB-lite"/>
    </source>
</evidence>
<proteinExistence type="predicted"/>
<dbReference type="EMBL" id="NTYF01000023">
    <property type="protein sequence ID" value="PER55600.1"/>
    <property type="molecule type" value="Genomic_DNA"/>
</dbReference>
<feature type="region of interest" description="Disordered" evidence="1">
    <location>
        <begin position="511"/>
        <end position="534"/>
    </location>
</feature>
<sequence>MAQLGTIYETKAQTAKKIRQALKKAFPSCPARHFSVRCGTGGSDTVNISWKGAPEQKEVDAITKKFQSASFDGMQDLETIHGYIWEEDGLKYSGAKYIFTSQQPADEVEEVTQEAFEEAVEQVSVEEEITLFNKDGDTIGSYNLKGFVEKVSEIWKAKYNETVEFHASFNKEGEFTLVAGMGTPRTTLIRQMGINLDTEGILKALGGMSITGVDSAGRETTLVTDHYKFRGWKTLLFSDTKLSNLPDSIKILENGSVIREFYNLDECRTFLEDKVQEKCSGKKIPLSVVVSSGKLGALAKDGDPNTKQELADIGVNANGGIGTINGLLHTLGYIAQLAGREYGKTGSKGVNIPQVRYSKDYEDEVKKVCTERLNAVIPEYVQYKNVGRDVIKYTLEIKKFKVGYINAMAEGRGAIANSIMWEALRQGAERYGETLVKEFTDNLTAFAKKVDQQYKGDSYIAGNDFIVFIGADPSKFMQDVERHKTDGANTRLSVAVKAYLKEKFEEFKAEADKKRAEDEQKRQEQEAQAKADPNQMFTDAEIEEADDVKVTPADVVMVRQQIDIVLQQKQFEGYVVSRGGVMKLIKVPVVEELKKAHSTDYRNFTDAVRNHLADVVDQNFEKIDNLAGHVDPREISGKEMIRILRDKVVRIHFRKKDGSLRNMVATRNAELIEKIVAVKNGKAYERPKALSDMAEKDQIQAQISGDYIKVLDVAKGEFRTFKPSTIQRFDANVNIGSWLEFDIAEDGWFDVVFNGANPSNYYDYHRNAKETGARLAERKEFEAKAHAILHPEEQSAQTEVAVTRESKAEACKQWANQYLASIKDKNFDDNYENLYVSLGTVVNGINNIQQVSQRGWVAKVAQEMPELKFRIVQVGGEALMVHPHFLVNIVSGKVYVDKSDTLRLGHANPSEVDAVIGEFLTRVAGVIQGTRRSTRQNAPATEADGKRMNRLRQFVEVQKETLQQANVRINFGNSNGKELAVFLFGQQQMFVAPSEIVVKPSNGEPKQVFKRVRHTSTLTEMSEVLNKIQLGTNPKEQQQYEFVKKVIYLTFDLRKQIS</sequence>
<reference evidence="3 4" key="1">
    <citation type="submission" date="2017-09" db="EMBL/GenBank/DDBJ databases">
        <title>Large-scale bioinformatics analysis of Bacillus genomes uncovers conserved roles of natural products in bacterial physiology.</title>
        <authorList>
            <consortium name="Agbiome Team Llc"/>
            <person name="Bleich R.M."/>
            <person name="Kirk G.J."/>
            <person name="Santa Maria K.C."/>
            <person name="Allen S.E."/>
            <person name="Farag S."/>
            <person name="Shank E.A."/>
            <person name="Bowers A."/>
        </authorList>
    </citation>
    <scope>NUCLEOTIDE SEQUENCE [LARGE SCALE GENOMIC DNA]</scope>
    <source>
        <strain evidence="3 4">AFS005140</strain>
    </source>
</reference>
<dbReference type="InterPro" id="IPR024401">
    <property type="entry name" value="WYL_prot"/>
</dbReference>
<evidence type="ECO:0000259" key="2">
    <source>
        <dbReference type="Pfam" id="PF18847"/>
    </source>
</evidence>
<evidence type="ECO:0000313" key="4">
    <source>
        <dbReference type="Proteomes" id="UP000219897"/>
    </source>
</evidence>
<organism evidence="3 4">
    <name type="scientific">Bacillus thuringiensis</name>
    <dbReference type="NCBI Taxonomy" id="1428"/>
    <lineage>
        <taxon>Bacteria</taxon>
        <taxon>Bacillati</taxon>
        <taxon>Bacillota</taxon>
        <taxon>Bacilli</taxon>
        <taxon>Bacillales</taxon>
        <taxon>Bacillaceae</taxon>
        <taxon>Bacillus</taxon>
        <taxon>Bacillus cereus group</taxon>
    </lineage>
</organism>
<accession>A0ABD6S9G9</accession>
<protein>
    <recommendedName>
        <fullName evidence="2">Large polyvalent protein associated domain-containing protein</fullName>
    </recommendedName>
</protein>
<feature type="domain" description="Large polyvalent protein associated" evidence="2">
    <location>
        <begin position="11"/>
        <end position="102"/>
    </location>
</feature>
<dbReference type="Pfam" id="PF18847">
    <property type="entry name" value="LPD29"/>
    <property type="match status" value="1"/>
</dbReference>
<feature type="compositionally biased region" description="Basic and acidic residues" evidence="1">
    <location>
        <begin position="511"/>
        <end position="529"/>
    </location>
</feature>
<gene>
    <name evidence="3" type="ORF">CN495_07550</name>
</gene>
<name>A0ABD6S9G9_BACTU</name>
<comment type="caution">
    <text evidence="3">The sequence shown here is derived from an EMBL/GenBank/DDBJ whole genome shotgun (WGS) entry which is preliminary data.</text>
</comment>
<dbReference type="AlphaFoldDB" id="A0ABD6S9G9"/>